<gene>
    <name evidence="2" type="ORF">HPB51_013588</name>
</gene>
<reference evidence="2" key="1">
    <citation type="journal article" date="2020" name="Cell">
        <title>Large-Scale Comparative Analyses of Tick Genomes Elucidate Their Genetic Diversity and Vector Capacities.</title>
        <authorList>
            <consortium name="Tick Genome and Microbiome Consortium (TIGMIC)"/>
            <person name="Jia N."/>
            <person name="Wang J."/>
            <person name="Shi W."/>
            <person name="Du L."/>
            <person name="Sun Y."/>
            <person name="Zhan W."/>
            <person name="Jiang J.F."/>
            <person name="Wang Q."/>
            <person name="Zhang B."/>
            <person name="Ji P."/>
            <person name="Bell-Sakyi L."/>
            <person name="Cui X.M."/>
            <person name="Yuan T.T."/>
            <person name="Jiang B.G."/>
            <person name="Yang W.F."/>
            <person name="Lam T.T."/>
            <person name="Chang Q.C."/>
            <person name="Ding S.J."/>
            <person name="Wang X.J."/>
            <person name="Zhu J.G."/>
            <person name="Ruan X.D."/>
            <person name="Zhao L."/>
            <person name="Wei J.T."/>
            <person name="Ye R.Z."/>
            <person name="Que T.C."/>
            <person name="Du C.H."/>
            <person name="Zhou Y.H."/>
            <person name="Cheng J.X."/>
            <person name="Dai P.F."/>
            <person name="Guo W.B."/>
            <person name="Han X.H."/>
            <person name="Huang E.J."/>
            <person name="Li L.F."/>
            <person name="Wei W."/>
            <person name="Gao Y.C."/>
            <person name="Liu J.Z."/>
            <person name="Shao H.Z."/>
            <person name="Wang X."/>
            <person name="Wang C.C."/>
            <person name="Yang T.C."/>
            <person name="Huo Q.B."/>
            <person name="Li W."/>
            <person name="Chen H.Y."/>
            <person name="Chen S.E."/>
            <person name="Zhou L.G."/>
            <person name="Ni X.B."/>
            <person name="Tian J.H."/>
            <person name="Sheng Y."/>
            <person name="Liu T."/>
            <person name="Pan Y.S."/>
            <person name="Xia L.Y."/>
            <person name="Li J."/>
            <person name="Zhao F."/>
            <person name="Cao W.C."/>
        </authorList>
    </citation>
    <scope>NUCLEOTIDE SEQUENCE</scope>
    <source>
        <strain evidence="2">Rmic-2018</strain>
    </source>
</reference>
<evidence type="ECO:0000313" key="2">
    <source>
        <dbReference type="EMBL" id="KAH8025883.1"/>
    </source>
</evidence>
<reference evidence="2" key="2">
    <citation type="submission" date="2021-09" db="EMBL/GenBank/DDBJ databases">
        <authorList>
            <person name="Jia N."/>
            <person name="Wang J."/>
            <person name="Shi W."/>
            <person name="Du L."/>
            <person name="Sun Y."/>
            <person name="Zhan W."/>
            <person name="Jiang J."/>
            <person name="Wang Q."/>
            <person name="Zhang B."/>
            <person name="Ji P."/>
            <person name="Sakyi L.B."/>
            <person name="Cui X."/>
            <person name="Yuan T."/>
            <person name="Jiang B."/>
            <person name="Yang W."/>
            <person name="Lam T.T.-Y."/>
            <person name="Chang Q."/>
            <person name="Ding S."/>
            <person name="Wang X."/>
            <person name="Zhu J."/>
            <person name="Ruan X."/>
            <person name="Zhao L."/>
            <person name="Wei J."/>
            <person name="Que T."/>
            <person name="Du C."/>
            <person name="Cheng J."/>
            <person name="Dai P."/>
            <person name="Han X."/>
            <person name="Huang E."/>
            <person name="Gao Y."/>
            <person name="Liu J."/>
            <person name="Shao H."/>
            <person name="Ye R."/>
            <person name="Li L."/>
            <person name="Wei W."/>
            <person name="Wang X."/>
            <person name="Wang C."/>
            <person name="Huo Q."/>
            <person name="Li W."/>
            <person name="Guo W."/>
            <person name="Chen H."/>
            <person name="Chen S."/>
            <person name="Zhou L."/>
            <person name="Zhou L."/>
            <person name="Ni X."/>
            <person name="Tian J."/>
            <person name="Zhou Y."/>
            <person name="Sheng Y."/>
            <person name="Liu T."/>
            <person name="Pan Y."/>
            <person name="Xia L."/>
            <person name="Li J."/>
            <person name="Zhao F."/>
            <person name="Cao W."/>
        </authorList>
    </citation>
    <scope>NUCLEOTIDE SEQUENCE</scope>
    <source>
        <strain evidence="2">Rmic-2018</strain>
        <tissue evidence="2">Larvae</tissue>
    </source>
</reference>
<feature type="compositionally biased region" description="Basic and acidic residues" evidence="1">
    <location>
        <begin position="126"/>
        <end position="140"/>
    </location>
</feature>
<evidence type="ECO:0000313" key="3">
    <source>
        <dbReference type="Proteomes" id="UP000821866"/>
    </source>
</evidence>
<sequence length="171" mass="19445">MSLRVQQQWFEIVTYHQLAQSTLLAYVEVETQLTHMRACQSVPRAQGNTSQATAAVHKDSSCRERLPENQSVHPVLSVMGYAGFHQKKRNRSFVTTESRSRRAETAPQHATREMQRAPLPSLRFHANQDRVQGRGNEQKTNRGGKQQSHRLPVKPVLDLWGTSSSKLHLPL</sequence>
<dbReference type="EMBL" id="JABSTU010000007">
    <property type="protein sequence ID" value="KAH8025883.1"/>
    <property type="molecule type" value="Genomic_DNA"/>
</dbReference>
<keyword evidence="3" id="KW-1185">Reference proteome</keyword>
<evidence type="ECO:0000256" key="1">
    <source>
        <dbReference type="SAM" id="MobiDB-lite"/>
    </source>
</evidence>
<dbReference type="Proteomes" id="UP000821866">
    <property type="component" value="Unassembled WGS sequence"/>
</dbReference>
<feature type="region of interest" description="Disordered" evidence="1">
    <location>
        <begin position="89"/>
        <end position="157"/>
    </location>
</feature>
<proteinExistence type="predicted"/>
<comment type="caution">
    <text evidence="2">The sequence shown here is derived from an EMBL/GenBank/DDBJ whole genome shotgun (WGS) entry which is preliminary data.</text>
</comment>
<protein>
    <submittedName>
        <fullName evidence="2">Uncharacterized protein</fullName>
    </submittedName>
</protein>
<feature type="compositionally biased region" description="Basic and acidic residues" evidence="1">
    <location>
        <begin position="98"/>
        <end position="115"/>
    </location>
</feature>
<accession>A0A9J6DUN8</accession>
<organism evidence="2 3">
    <name type="scientific">Rhipicephalus microplus</name>
    <name type="common">Cattle tick</name>
    <name type="synonym">Boophilus microplus</name>
    <dbReference type="NCBI Taxonomy" id="6941"/>
    <lineage>
        <taxon>Eukaryota</taxon>
        <taxon>Metazoa</taxon>
        <taxon>Ecdysozoa</taxon>
        <taxon>Arthropoda</taxon>
        <taxon>Chelicerata</taxon>
        <taxon>Arachnida</taxon>
        <taxon>Acari</taxon>
        <taxon>Parasitiformes</taxon>
        <taxon>Ixodida</taxon>
        <taxon>Ixodoidea</taxon>
        <taxon>Ixodidae</taxon>
        <taxon>Rhipicephalinae</taxon>
        <taxon>Rhipicephalus</taxon>
        <taxon>Boophilus</taxon>
    </lineage>
</organism>
<dbReference type="AlphaFoldDB" id="A0A9J6DUN8"/>
<name>A0A9J6DUN8_RHIMP</name>